<gene>
    <name evidence="1" type="ORF">NCTC12965_07283</name>
</gene>
<protein>
    <submittedName>
        <fullName evidence="1">Uncharacterized protein</fullName>
    </submittedName>
</protein>
<proteinExistence type="predicted"/>
<dbReference type="EMBL" id="CABEEZ010000140">
    <property type="protein sequence ID" value="VTR57064.1"/>
    <property type="molecule type" value="Genomic_DNA"/>
</dbReference>
<dbReference type="AlphaFoldDB" id="A0A4U9WDB8"/>
<evidence type="ECO:0000313" key="1">
    <source>
        <dbReference type="EMBL" id="VTR57064.1"/>
    </source>
</evidence>
<accession>A0A4U9WDB8</accession>
<name>A0A4U9WDB8_SERFO</name>
<organism evidence="1">
    <name type="scientific">Serratia fonticola</name>
    <dbReference type="NCBI Taxonomy" id="47917"/>
    <lineage>
        <taxon>Bacteria</taxon>
        <taxon>Pseudomonadati</taxon>
        <taxon>Pseudomonadota</taxon>
        <taxon>Gammaproteobacteria</taxon>
        <taxon>Enterobacterales</taxon>
        <taxon>Yersiniaceae</taxon>
        <taxon>Serratia</taxon>
    </lineage>
</organism>
<reference evidence="1" key="1">
    <citation type="submission" date="2019-05" db="EMBL/GenBank/DDBJ databases">
        <authorList>
            <consortium name="Pathogen Informatics"/>
        </authorList>
    </citation>
    <scope>NUCLEOTIDE SEQUENCE [LARGE SCALE GENOMIC DNA]</scope>
    <source>
        <strain evidence="1">NCTC12965</strain>
    </source>
</reference>
<sequence>MAALKIQGTDFGAGKLLLKIDNLDGKGLKEFGRSLQPAGHGLAATGRNAVTRSLPAANG</sequence>